<dbReference type="PANTHER" id="PTHR35145:SF1">
    <property type="entry name" value="CYTOPLASMIC PROTEIN"/>
    <property type="match status" value="1"/>
</dbReference>
<keyword evidence="2" id="KW-1185">Reference proteome</keyword>
<dbReference type="InterPro" id="IPR058532">
    <property type="entry name" value="YjbR/MT2646/Rv2570-like"/>
</dbReference>
<protein>
    <submittedName>
        <fullName evidence="1">MmcQ/YjbR family DNA-binding protein</fullName>
    </submittedName>
</protein>
<dbReference type="PANTHER" id="PTHR35145">
    <property type="entry name" value="CYTOPLASMIC PROTEIN-RELATED"/>
    <property type="match status" value="1"/>
</dbReference>
<dbReference type="GO" id="GO:0003677">
    <property type="term" value="F:DNA binding"/>
    <property type="evidence" value="ECO:0007669"/>
    <property type="project" value="UniProtKB-KW"/>
</dbReference>
<sequence length="122" mass="13435">MSAAGDRLQDTARHAALALPGTDHGYPFTKHLDVYKVAGKVFLIVTDDPDEQIITVKCEPEHARAHVHGYASITPGRYLDKRHWISLGPGPGITKRLVTNAVEDSYDLAVERLPGRGLPRTR</sequence>
<dbReference type="Proteomes" id="UP001621512">
    <property type="component" value="Chromosome"/>
</dbReference>
<gene>
    <name evidence="1" type="ORF">OHU35_34545</name>
</gene>
<dbReference type="Pfam" id="PF04237">
    <property type="entry name" value="YjbR"/>
    <property type="match status" value="1"/>
</dbReference>
<organism evidence="1 2">
    <name type="scientific">Streptomyces purpurascens</name>
    <dbReference type="NCBI Taxonomy" id="1924"/>
    <lineage>
        <taxon>Bacteria</taxon>
        <taxon>Bacillati</taxon>
        <taxon>Actinomycetota</taxon>
        <taxon>Actinomycetes</taxon>
        <taxon>Kitasatosporales</taxon>
        <taxon>Streptomycetaceae</taxon>
        <taxon>Streptomyces</taxon>
    </lineage>
</organism>
<dbReference type="RefSeq" id="WP_405508096.1">
    <property type="nucleotide sequence ID" value="NZ_CP108341.1"/>
</dbReference>
<dbReference type="SUPFAM" id="SSF142906">
    <property type="entry name" value="YjbR-like"/>
    <property type="match status" value="1"/>
</dbReference>
<name>A0ABZ1MUU0_STREF</name>
<proteinExistence type="predicted"/>
<dbReference type="InterPro" id="IPR038056">
    <property type="entry name" value="YjbR-like_sf"/>
</dbReference>
<reference evidence="1 2" key="1">
    <citation type="submission" date="2022-10" db="EMBL/GenBank/DDBJ databases">
        <title>The complete genomes of actinobacterial strains from the NBC collection.</title>
        <authorList>
            <person name="Joergensen T.S."/>
            <person name="Alvarez Arevalo M."/>
            <person name="Sterndorff E.B."/>
            <person name="Faurdal D."/>
            <person name="Vuksanovic O."/>
            <person name="Mourched A.-S."/>
            <person name="Charusanti P."/>
            <person name="Shaw S."/>
            <person name="Blin K."/>
            <person name="Weber T."/>
        </authorList>
    </citation>
    <scope>NUCLEOTIDE SEQUENCE [LARGE SCALE GENOMIC DNA]</scope>
    <source>
        <strain evidence="1 2">NBC_00017</strain>
    </source>
</reference>
<dbReference type="InterPro" id="IPR007351">
    <property type="entry name" value="YjbR"/>
</dbReference>
<dbReference type="EMBL" id="CP108341">
    <property type="protein sequence ID" value="WTW30893.1"/>
    <property type="molecule type" value="Genomic_DNA"/>
</dbReference>
<accession>A0ABZ1MUU0</accession>
<evidence type="ECO:0000313" key="1">
    <source>
        <dbReference type="EMBL" id="WTW30893.1"/>
    </source>
</evidence>
<dbReference type="Gene3D" id="3.90.1150.30">
    <property type="match status" value="1"/>
</dbReference>
<keyword evidence="1" id="KW-0238">DNA-binding</keyword>
<evidence type="ECO:0000313" key="2">
    <source>
        <dbReference type="Proteomes" id="UP001621512"/>
    </source>
</evidence>